<evidence type="ECO:0000256" key="3">
    <source>
        <dbReference type="SAM" id="MobiDB-lite"/>
    </source>
</evidence>
<keyword evidence="5" id="KW-1185">Reference proteome</keyword>
<name>A0A9W2Z2F8_BIOGL</name>
<dbReference type="PANTHER" id="PTHR11199:SF0">
    <property type="entry name" value="LD34181P-RELATED"/>
    <property type="match status" value="1"/>
</dbReference>
<dbReference type="GO" id="GO:0003682">
    <property type="term" value="F:chromatin binding"/>
    <property type="evidence" value="ECO:0007669"/>
    <property type="project" value="TreeGrafter"/>
</dbReference>
<feature type="compositionally biased region" description="Basic and acidic residues" evidence="3">
    <location>
        <begin position="1038"/>
        <end position="1048"/>
    </location>
</feature>
<gene>
    <name evidence="6" type="primary">LOC106055620</name>
</gene>
<feature type="compositionally biased region" description="Polar residues" evidence="3">
    <location>
        <begin position="1065"/>
        <end position="1078"/>
    </location>
</feature>
<dbReference type="GO" id="GO:0005634">
    <property type="term" value="C:nucleus"/>
    <property type="evidence" value="ECO:0007669"/>
    <property type="project" value="TreeGrafter"/>
</dbReference>
<proteinExistence type="inferred from homology"/>
<dbReference type="Pfam" id="PF08514">
    <property type="entry name" value="STAG"/>
    <property type="match status" value="1"/>
</dbReference>
<feature type="domain" description="SCD" evidence="4">
    <location>
        <begin position="282"/>
        <end position="367"/>
    </location>
</feature>
<evidence type="ECO:0000256" key="2">
    <source>
        <dbReference type="SAM" id="Coils"/>
    </source>
</evidence>
<feature type="compositionally biased region" description="Low complexity" evidence="3">
    <location>
        <begin position="1049"/>
        <end position="1059"/>
    </location>
</feature>
<reference evidence="6" key="1">
    <citation type="submission" date="2025-08" db="UniProtKB">
        <authorList>
            <consortium name="RefSeq"/>
        </authorList>
    </citation>
    <scope>IDENTIFICATION</scope>
</reference>
<evidence type="ECO:0000313" key="5">
    <source>
        <dbReference type="Proteomes" id="UP001165740"/>
    </source>
</evidence>
<protein>
    <submittedName>
        <fullName evidence="6">Cohesin subunit SA-1-like isoform X1</fullName>
    </submittedName>
</protein>
<dbReference type="Pfam" id="PF21581">
    <property type="entry name" value="SCD"/>
    <property type="match status" value="1"/>
</dbReference>
<dbReference type="Pfam" id="PF24571">
    <property type="entry name" value="HEAT_SCC3-SA"/>
    <property type="match status" value="1"/>
</dbReference>
<dbReference type="GO" id="GO:0000785">
    <property type="term" value="C:chromatin"/>
    <property type="evidence" value="ECO:0007669"/>
    <property type="project" value="TreeGrafter"/>
</dbReference>
<dbReference type="InterPro" id="IPR056396">
    <property type="entry name" value="HEAT_SCC3-SA"/>
</dbReference>
<dbReference type="PANTHER" id="PTHR11199">
    <property type="entry name" value="STROMAL ANTIGEN"/>
    <property type="match status" value="1"/>
</dbReference>
<accession>A0A9W2Z2F8</accession>
<comment type="similarity">
    <text evidence="1">Belongs to the SCC3 family.</text>
</comment>
<feature type="coiled-coil region" evidence="2">
    <location>
        <begin position="239"/>
        <end position="273"/>
    </location>
</feature>
<dbReference type="InterPro" id="IPR020839">
    <property type="entry name" value="SCD"/>
</dbReference>
<dbReference type="GeneID" id="106055620"/>
<dbReference type="OrthoDB" id="498590at2759"/>
<dbReference type="InterPro" id="IPR013721">
    <property type="entry name" value="STAG"/>
</dbReference>
<dbReference type="AlphaFoldDB" id="A0A9W2Z2F8"/>
<dbReference type="RefSeq" id="XP_055869258.1">
    <property type="nucleotide sequence ID" value="XM_056013283.1"/>
</dbReference>
<evidence type="ECO:0000259" key="4">
    <source>
        <dbReference type="PROSITE" id="PS51425"/>
    </source>
</evidence>
<organism evidence="5 6">
    <name type="scientific">Biomphalaria glabrata</name>
    <name type="common">Bloodfluke planorb</name>
    <name type="synonym">Freshwater snail</name>
    <dbReference type="NCBI Taxonomy" id="6526"/>
    <lineage>
        <taxon>Eukaryota</taxon>
        <taxon>Metazoa</taxon>
        <taxon>Spiralia</taxon>
        <taxon>Lophotrochozoa</taxon>
        <taxon>Mollusca</taxon>
        <taxon>Gastropoda</taxon>
        <taxon>Heterobranchia</taxon>
        <taxon>Euthyneura</taxon>
        <taxon>Panpulmonata</taxon>
        <taxon>Hygrophila</taxon>
        <taxon>Lymnaeoidea</taxon>
        <taxon>Planorbidae</taxon>
        <taxon>Biomphalaria</taxon>
    </lineage>
</organism>
<dbReference type="InterPro" id="IPR016024">
    <property type="entry name" value="ARM-type_fold"/>
</dbReference>
<sequence>MSRNLNKMPTKRRLQNVLDELADDVLSLRSGGTDDEDPISIHIKPKSKATTRTDTMIKCKILSEDEQENEVSLFEIVKAGKNCLQAVVDDWIDSYQKDKTIAVLELAQFFITCSGCRGKITKTMLEKMEPSEIVSKMSSNFGAENSLYPLIQSGVQWKKFKTSFCELIQVLVRQCQNSLIYDQFMMDRIISLLICLTDTPVRAFRHTSTLAAMKLMTALVDVACNVNLQWKNINRQVVSEREKDQKNCSKDRLENLSRKLQELEENVSELNNMIAYIFKGVFVHRYKDTVPTIRGLCLSEAGVWIKKCPEMFLDDSYLKYIGWSLYDKDGEVRLCCMKSLLPLFEQAELLSQLEFFTRVFKDRILQMTMDKETNVAVKAVQLLTCILKYSSASHEIVLSDKDCEQIYCLVYATRHPVAVAAAHFVNLKLFQEAAMASPAKTASGKTRSPNTMFMKDLIQFYIESELNDQAPYLVDSMWGVNKMMKDWECMTDLLLEEPGPQEEGLDDSQETVLIEIMYFCVKQSVTGQSPEGRGPHKKLSTKDINQIKEDKEKITMHFIVTLPELLMKYLMDPGKVTHLLNIVLFLKLKLYIKARQKNSLQLLLENIKTVMERHSSDEVLETGSKCLQYLCSEETSLTSICQIVLRSQVDLFVIKFLRAVDLVFRKESSHIEDDVYSMLSALRRVCAFYLYHDLSSWEIWEDLFLVLRSVSERDDIPEEIVVKTLQSCSMAVIFYYKNLNGKNPDLEEMKNLRLKLGFLMQSFQEYLFHDSDHIKEQAFLVLCDLAIIFSPNIAEDNPLLMPIVFNVDTKLTSYLTEFLLMKVFVEDAEDTVSEAMKHKELTKRRNFLSSFAKLIVYKVIHIKAAAIIFKHYIKYSKEYGDIIKYTLTKARENNKVATSKTLAISLQQMFHELQAEQGDIQCSSPAFQAIKELGKKFALSFGPDAIKNRQAIAAIHIEGILFSLTPLENPDKGPDAAPPNITFLEILCEFTCKLIKQDRKNVLEYLDKMISKSKSHMKSDDWQPFFIYRNGLLQREESSSARRKHLEESSSPESSSETSYDLRTPSPQGLQPLTSTVSRPAYQDVDLSPITEIESITSE</sequence>
<feature type="region of interest" description="Disordered" evidence="3">
    <location>
        <begin position="1038"/>
        <end position="1099"/>
    </location>
</feature>
<keyword evidence="2" id="KW-0175">Coiled coil</keyword>
<dbReference type="SUPFAM" id="SSF48371">
    <property type="entry name" value="ARM repeat"/>
    <property type="match status" value="1"/>
</dbReference>
<dbReference type="PROSITE" id="PS51425">
    <property type="entry name" value="SCD"/>
    <property type="match status" value="1"/>
</dbReference>
<dbReference type="GO" id="GO:0007062">
    <property type="term" value="P:sister chromatid cohesion"/>
    <property type="evidence" value="ECO:0007669"/>
    <property type="project" value="UniProtKB-ARBA"/>
</dbReference>
<evidence type="ECO:0000256" key="1">
    <source>
        <dbReference type="ARBA" id="ARBA00005486"/>
    </source>
</evidence>
<dbReference type="Proteomes" id="UP001165740">
    <property type="component" value="Chromosome 15"/>
</dbReference>
<dbReference type="GO" id="GO:0008278">
    <property type="term" value="C:cohesin complex"/>
    <property type="evidence" value="ECO:0007669"/>
    <property type="project" value="TreeGrafter"/>
</dbReference>
<dbReference type="OMA" id="YSINICY"/>
<dbReference type="InterPro" id="IPR039662">
    <property type="entry name" value="Cohesin_Scc3/SA"/>
</dbReference>
<evidence type="ECO:0000313" key="6">
    <source>
        <dbReference type="RefSeq" id="XP_055869258.1"/>
    </source>
</evidence>